<dbReference type="EMBL" id="KI545873">
    <property type="protein sequence ID" value="EST06231.1"/>
    <property type="molecule type" value="Genomic_DNA"/>
</dbReference>
<dbReference type="PANTHER" id="PTHR12689">
    <property type="entry name" value="A1 CISTRON SPLICING FACTOR AAR2-RELATED"/>
    <property type="match status" value="1"/>
</dbReference>
<dbReference type="CDD" id="cd13778">
    <property type="entry name" value="Aar2_C"/>
    <property type="match status" value="1"/>
</dbReference>
<organism evidence="5 6">
    <name type="scientific">Kalmanozyma brasiliensis (strain GHG001)</name>
    <name type="common">Yeast</name>
    <name type="synonym">Pseudozyma brasiliensis</name>
    <dbReference type="NCBI Taxonomy" id="1365824"/>
    <lineage>
        <taxon>Eukaryota</taxon>
        <taxon>Fungi</taxon>
        <taxon>Dikarya</taxon>
        <taxon>Basidiomycota</taxon>
        <taxon>Ustilaginomycotina</taxon>
        <taxon>Ustilaginomycetes</taxon>
        <taxon>Ustilaginales</taxon>
        <taxon>Ustilaginaceae</taxon>
        <taxon>Kalmanozyma</taxon>
    </lineage>
</organism>
<accession>V5E7G5</accession>
<sequence>MSSATATLLLKGLPGRTQLALDAQQDAYLNNEQFTGIKNLPAGWHCVSWSIATTSSDDTPGPSTGAVRNLLLRYFDEGEVVARELDRGQQRLAVSGSGRSTRRRVSRTIDPSASRVATIVTPDVRGSVEERLLPYPTTAGDSWRAATRHLSEHGGHVGRQVVAKVLGVDSEGDSITDSLAAGPAQAADGKEETVLQQSGNSGRREHGKVVWGKSRPEAERFEVLADGDETDEGDPAQTSKKRSNPDSTEDADDEALHFTPFDLRRSWPPHSTGSDITRWSQDKSWLLRDVARRSSTGIIPPSLEANNEWSALLCELELTFIIFIAAGNGYAWQQWFDLVAVFCRSSSLMGAQSAFELHPSTTPTDLTPHIAFMSTLRAQLVLLPIDFWSTQEGKEEQTLLAHLDALRVNIARSLSAAASTGTTKEEEQRQALVQTWRALSHTTATAFGWQLDHQLDEEAEVHADLEADEGEGAPVIVDL</sequence>
<feature type="domain" description="AAR2 C-terminal" evidence="3">
    <location>
        <begin position="258"/>
        <end position="452"/>
    </location>
</feature>
<keyword evidence="6" id="KW-1185">Reference proteome</keyword>
<dbReference type="AlphaFoldDB" id="V5E7G5"/>
<dbReference type="OMA" id="CEFELAF"/>
<evidence type="ECO:0000313" key="5">
    <source>
        <dbReference type="EMBL" id="EST06231.1"/>
    </source>
</evidence>
<evidence type="ECO:0000259" key="3">
    <source>
        <dbReference type="Pfam" id="PF05282"/>
    </source>
</evidence>
<name>V5E7G5_KALBG</name>
<gene>
    <name evidence="5" type="ORF">PSEUBRA_SCAF3g03746</name>
</gene>
<dbReference type="STRING" id="1365824.V5E7G5"/>
<dbReference type="InterPro" id="IPR007946">
    <property type="entry name" value="AAR2"/>
</dbReference>
<evidence type="ECO:0000256" key="2">
    <source>
        <dbReference type="SAM" id="MobiDB-lite"/>
    </source>
</evidence>
<dbReference type="InterPro" id="IPR033647">
    <property type="entry name" value="Aar2_N"/>
</dbReference>
<dbReference type="GO" id="GO:0000244">
    <property type="term" value="P:spliceosomal tri-snRNP complex assembly"/>
    <property type="evidence" value="ECO:0007669"/>
    <property type="project" value="TreeGrafter"/>
</dbReference>
<dbReference type="Gene3D" id="1.25.40.550">
    <property type="entry name" value="Aar2, C-terminal domain-like"/>
    <property type="match status" value="1"/>
</dbReference>
<feature type="compositionally biased region" description="Acidic residues" evidence="2">
    <location>
        <begin position="225"/>
        <end position="234"/>
    </location>
</feature>
<feature type="compositionally biased region" description="Basic and acidic residues" evidence="2">
    <location>
        <begin position="202"/>
        <end position="223"/>
    </location>
</feature>
<protein>
    <recommendedName>
        <fullName evidence="7">A1 cistron-splicing factor AAR2</fullName>
    </recommendedName>
</protein>
<dbReference type="Gene3D" id="2.60.34.20">
    <property type="match status" value="1"/>
</dbReference>
<dbReference type="Pfam" id="PF20981">
    <property type="entry name" value="AAR2_1st"/>
    <property type="match status" value="1"/>
</dbReference>
<dbReference type="Pfam" id="PF05282">
    <property type="entry name" value="AAR2"/>
    <property type="match status" value="1"/>
</dbReference>
<evidence type="ECO:0000313" key="6">
    <source>
        <dbReference type="Proteomes" id="UP000019377"/>
    </source>
</evidence>
<reference evidence="6" key="1">
    <citation type="journal article" date="2013" name="Genome Announc.">
        <title>Draft genome sequence of Pseudozyma brasiliensis sp. nov. strain GHG001, a high producer of endo-1,4-xylanase isolated from an insect pest of sugarcane.</title>
        <authorList>
            <person name="Oliveira J.V.D.C."/>
            <person name="dos Santos R.A.C."/>
            <person name="Borges T.A."/>
            <person name="Riano-Pachon D.M."/>
            <person name="Goldman G.H."/>
        </authorList>
    </citation>
    <scope>NUCLEOTIDE SEQUENCE [LARGE SCALE GENOMIC DNA]</scope>
    <source>
        <strain evidence="6">GHG001</strain>
    </source>
</reference>
<dbReference type="GeneID" id="27420361"/>
<dbReference type="Proteomes" id="UP000019377">
    <property type="component" value="Unassembled WGS sequence"/>
</dbReference>
<feature type="region of interest" description="Disordered" evidence="2">
    <location>
        <begin position="182"/>
        <end position="252"/>
    </location>
</feature>
<proteinExistence type="inferred from homology"/>
<dbReference type="PANTHER" id="PTHR12689:SF4">
    <property type="entry name" value="PROTEIN AAR2 HOMOLOG"/>
    <property type="match status" value="1"/>
</dbReference>
<dbReference type="InterPro" id="IPR033648">
    <property type="entry name" value="AAR2_C"/>
</dbReference>
<dbReference type="OrthoDB" id="201752at2759"/>
<comment type="similarity">
    <text evidence="1">Belongs to the AAR2 family.</text>
</comment>
<dbReference type="CDD" id="cd13777">
    <property type="entry name" value="Aar2_N"/>
    <property type="match status" value="1"/>
</dbReference>
<evidence type="ECO:0000259" key="4">
    <source>
        <dbReference type="Pfam" id="PF20981"/>
    </source>
</evidence>
<evidence type="ECO:0008006" key="7">
    <source>
        <dbReference type="Google" id="ProtNLM"/>
    </source>
</evidence>
<dbReference type="RefSeq" id="XP_016291220.1">
    <property type="nucleotide sequence ID" value="XM_016437683.1"/>
</dbReference>
<dbReference type="InterPro" id="IPR038516">
    <property type="entry name" value="AAR2_N_sf"/>
</dbReference>
<dbReference type="InterPro" id="IPR038514">
    <property type="entry name" value="AAR2_C_sf"/>
</dbReference>
<feature type="domain" description="AAR2 N-terminal" evidence="4">
    <location>
        <begin position="5"/>
        <end position="163"/>
    </location>
</feature>
<dbReference type="eggNOG" id="KOG3937">
    <property type="taxonomic scope" value="Eukaryota"/>
</dbReference>
<evidence type="ECO:0000256" key="1">
    <source>
        <dbReference type="ARBA" id="ARBA00006281"/>
    </source>
</evidence>
<dbReference type="HOGENOM" id="CLU_526979_0_0_1"/>